<name>A0A382T046_9ZZZZ</name>
<dbReference type="Gene3D" id="3.40.50.12500">
    <property type="match status" value="1"/>
</dbReference>
<dbReference type="InterPro" id="IPR053714">
    <property type="entry name" value="Iso_Racemase_Enz_sf"/>
</dbReference>
<dbReference type="EMBL" id="UINC01132953">
    <property type="protein sequence ID" value="SVD15590.1"/>
    <property type="molecule type" value="Genomic_DNA"/>
</dbReference>
<feature type="non-terminal residue" evidence="2">
    <location>
        <position position="245"/>
    </location>
</feature>
<accession>A0A382T046</accession>
<dbReference type="AlphaFoldDB" id="A0A382T046"/>
<protein>
    <submittedName>
        <fullName evidence="2">Uncharacterized protein</fullName>
    </submittedName>
</protein>
<gene>
    <name evidence="2" type="ORF">METZ01_LOCUS368444</name>
</gene>
<sequence length="245" mass="27645">MSDEKSYRFLLIPPFRLPTDTKWGYQTLHKDTSLPKVKRLMNEEMILPYLQDVEWDLHPGALASYGDWPVETREEFAYAANARLINIREACESEKYNGIVLLGGGEPGFLEAREICRKHNIVCTGNAHSQMYLASMLGNKFSVIDISGVHNVYYRDLIYQHQLNHRCASIRNIGMHLPRPGAEEGPQLREERRKALAGETSLAVNNAVDQAEKALLEDGAEVITLGCSGVFWLKPFIENGLAERG</sequence>
<dbReference type="InterPro" id="IPR015942">
    <property type="entry name" value="Asp/Glu/hydantoin_racemase"/>
</dbReference>
<reference evidence="2" key="1">
    <citation type="submission" date="2018-05" db="EMBL/GenBank/DDBJ databases">
        <authorList>
            <person name="Lanie J.A."/>
            <person name="Ng W.-L."/>
            <person name="Kazmierczak K.M."/>
            <person name="Andrzejewski T.M."/>
            <person name="Davidsen T.M."/>
            <person name="Wayne K.J."/>
            <person name="Tettelin H."/>
            <person name="Glass J.I."/>
            <person name="Rusch D."/>
            <person name="Podicherti R."/>
            <person name="Tsui H.-C.T."/>
            <person name="Winkler M.E."/>
        </authorList>
    </citation>
    <scope>NUCLEOTIDE SEQUENCE</scope>
</reference>
<evidence type="ECO:0000256" key="1">
    <source>
        <dbReference type="ARBA" id="ARBA00038414"/>
    </source>
</evidence>
<comment type="similarity">
    <text evidence="1">Belongs to the HyuE racemase family.</text>
</comment>
<dbReference type="Pfam" id="PF01177">
    <property type="entry name" value="Asp_Glu_race"/>
    <property type="match status" value="1"/>
</dbReference>
<proteinExistence type="inferred from homology"/>
<dbReference type="GO" id="GO:0047661">
    <property type="term" value="F:amino-acid racemase activity"/>
    <property type="evidence" value="ECO:0007669"/>
    <property type="project" value="InterPro"/>
</dbReference>
<evidence type="ECO:0000313" key="2">
    <source>
        <dbReference type="EMBL" id="SVD15590.1"/>
    </source>
</evidence>
<organism evidence="2">
    <name type="scientific">marine metagenome</name>
    <dbReference type="NCBI Taxonomy" id="408172"/>
    <lineage>
        <taxon>unclassified sequences</taxon>
        <taxon>metagenomes</taxon>
        <taxon>ecological metagenomes</taxon>
    </lineage>
</organism>